<sequence>MRLFPSVLIAFLQAAFLPVACAQTGDELYQQAIDDIAQLQWQEASWLLEEVLQLNPNHQGAKVDLMLAYCQLEDFSRAGALQQQLRALPVLPQAISDLIRQKTEQGCTEKTQWQGQVQSWIASDSNLDQGSSKRWLEVTLPDGVFNLEVDQSSLPRSGWLAGIEVQAMATPPGGSQWALHAGAVQSWPQSGQSMRWFGGFWQPQARSDWGVGVQQFWLQSEPYQSSILLEYRGLPSIARIESLLRLRAQFVDIDPRYQSLHSEWRGQHISQWRGLWLDNRAQLGFEFSPQRPGGNQYSGELSSRLIYPFGPHSLELQLRARVAHDQDGYSPLLEYNQARQSVQSQAAFAYQWQSLWLGKWRLEYQYQEQNDRLPLFSWQKKMISLSYKQDF</sequence>
<keyword evidence="1" id="KW-0732">Signal</keyword>
<accession>A0A377SW03</accession>
<dbReference type="SUPFAM" id="SSF48452">
    <property type="entry name" value="TPR-like"/>
    <property type="match status" value="1"/>
</dbReference>
<dbReference type="InterPro" id="IPR011990">
    <property type="entry name" value="TPR-like_helical_dom_sf"/>
</dbReference>
<gene>
    <name evidence="3" type="ORF">EV682_104168</name>
    <name evidence="2" type="ORF">NCTC11159_04074</name>
</gene>
<dbReference type="Proteomes" id="UP000255108">
    <property type="component" value="Unassembled WGS sequence"/>
</dbReference>
<evidence type="ECO:0000313" key="5">
    <source>
        <dbReference type="Proteomes" id="UP000295794"/>
    </source>
</evidence>
<reference evidence="3 5" key="2">
    <citation type="submission" date="2019-03" db="EMBL/GenBank/DDBJ databases">
        <title>Genomic Encyclopedia of Type Strains, Phase IV (KMG-IV): sequencing the most valuable type-strain genomes for metagenomic binning, comparative biology and taxonomic classification.</title>
        <authorList>
            <person name="Goeker M."/>
        </authorList>
    </citation>
    <scope>NUCLEOTIDE SEQUENCE [LARGE SCALE GENOMIC DNA]</scope>
    <source>
        <strain evidence="3 5">DSM 3764</strain>
    </source>
</reference>
<dbReference type="Proteomes" id="UP000295794">
    <property type="component" value="Unassembled WGS sequence"/>
</dbReference>
<dbReference type="OrthoDB" id="8576202at2"/>
<organism evidence="2 4">
    <name type="scientific">Iodobacter fluviatilis</name>
    <dbReference type="NCBI Taxonomy" id="537"/>
    <lineage>
        <taxon>Bacteria</taxon>
        <taxon>Pseudomonadati</taxon>
        <taxon>Pseudomonadota</taxon>
        <taxon>Betaproteobacteria</taxon>
        <taxon>Neisseriales</taxon>
        <taxon>Chitinibacteraceae</taxon>
        <taxon>Iodobacter</taxon>
    </lineage>
</organism>
<protein>
    <recommendedName>
        <fullName evidence="6">TPR repeat-containing protein NMB0313</fullName>
    </recommendedName>
</protein>
<keyword evidence="5" id="KW-1185">Reference proteome</keyword>
<dbReference type="EMBL" id="SMBT01000004">
    <property type="protein sequence ID" value="TCU87999.1"/>
    <property type="molecule type" value="Genomic_DNA"/>
</dbReference>
<dbReference type="EMBL" id="UGHR01000004">
    <property type="protein sequence ID" value="STR45500.1"/>
    <property type="molecule type" value="Genomic_DNA"/>
</dbReference>
<evidence type="ECO:0000313" key="2">
    <source>
        <dbReference type="EMBL" id="STR45500.1"/>
    </source>
</evidence>
<dbReference type="RefSeq" id="WP_132038656.1">
    <property type="nucleotide sequence ID" value="NZ_CAWOLO010000004.1"/>
</dbReference>
<proteinExistence type="predicted"/>
<evidence type="ECO:0000256" key="1">
    <source>
        <dbReference type="SAM" id="SignalP"/>
    </source>
</evidence>
<dbReference type="AlphaFoldDB" id="A0A377SW03"/>
<evidence type="ECO:0000313" key="4">
    <source>
        <dbReference type="Proteomes" id="UP000255108"/>
    </source>
</evidence>
<name>A0A377SW03_9NEIS</name>
<evidence type="ECO:0008006" key="6">
    <source>
        <dbReference type="Google" id="ProtNLM"/>
    </source>
</evidence>
<reference evidence="2 4" key="1">
    <citation type="submission" date="2018-06" db="EMBL/GenBank/DDBJ databases">
        <authorList>
            <consortium name="Pathogen Informatics"/>
            <person name="Doyle S."/>
        </authorList>
    </citation>
    <scope>NUCLEOTIDE SEQUENCE [LARGE SCALE GENOMIC DNA]</scope>
    <source>
        <strain evidence="2 4">NCTC11159</strain>
    </source>
</reference>
<evidence type="ECO:0000313" key="3">
    <source>
        <dbReference type="EMBL" id="TCU87999.1"/>
    </source>
</evidence>
<feature type="signal peptide" evidence="1">
    <location>
        <begin position="1"/>
        <end position="22"/>
    </location>
</feature>
<feature type="chain" id="PRO_5016870060" description="TPR repeat-containing protein NMB0313" evidence="1">
    <location>
        <begin position="23"/>
        <end position="391"/>
    </location>
</feature>